<evidence type="ECO:0000256" key="1">
    <source>
        <dbReference type="ARBA" id="ARBA00007734"/>
    </source>
</evidence>
<dbReference type="InterPro" id="IPR008258">
    <property type="entry name" value="Transglycosylase_SLT_dom_1"/>
</dbReference>
<dbReference type="Pfam" id="PF01476">
    <property type="entry name" value="LysM"/>
    <property type="match status" value="1"/>
</dbReference>
<evidence type="ECO:0000313" key="4">
    <source>
        <dbReference type="Proteomes" id="UP001595705"/>
    </source>
</evidence>
<dbReference type="SUPFAM" id="SSF53955">
    <property type="entry name" value="Lysozyme-like"/>
    <property type="match status" value="1"/>
</dbReference>
<dbReference type="Proteomes" id="UP001595705">
    <property type="component" value="Unassembled WGS sequence"/>
</dbReference>
<dbReference type="PANTHER" id="PTHR37423">
    <property type="entry name" value="SOLUBLE LYTIC MUREIN TRANSGLYCOSYLASE-RELATED"/>
    <property type="match status" value="1"/>
</dbReference>
<dbReference type="InterPro" id="IPR018392">
    <property type="entry name" value="LysM"/>
</dbReference>
<dbReference type="SMART" id="SM00257">
    <property type="entry name" value="LysM"/>
    <property type="match status" value="1"/>
</dbReference>
<evidence type="ECO:0000259" key="2">
    <source>
        <dbReference type="PROSITE" id="PS51782"/>
    </source>
</evidence>
<keyword evidence="4" id="KW-1185">Reference proteome</keyword>
<name>A0ABV7XQX5_9GAMM</name>
<dbReference type="SUPFAM" id="SSF54106">
    <property type="entry name" value="LysM domain"/>
    <property type="match status" value="1"/>
</dbReference>
<dbReference type="RefSeq" id="WP_386745496.1">
    <property type="nucleotide sequence ID" value="NZ_JBHRYA010000012.1"/>
</dbReference>
<dbReference type="Gene3D" id="3.10.350.10">
    <property type="entry name" value="LysM domain"/>
    <property type="match status" value="1"/>
</dbReference>
<dbReference type="Pfam" id="PF01464">
    <property type="entry name" value="SLT"/>
    <property type="match status" value="1"/>
</dbReference>
<accession>A0ABV7XQX5</accession>
<organism evidence="3 4">
    <name type="scientific">Luteimonas soli</name>
    <dbReference type="NCBI Taxonomy" id="1648966"/>
    <lineage>
        <taxon>Bacteria</taxon>
        <taxon>Pseudomonadati</taxon>
        <taxon>Pseudomonadota</taxon>
        <taxon>Gammaproteobacteria</taxon>
        <taxon>Lysobacterales</taxon>
        <taxon>Lysobacteraceae</taxon>
        <taxon>Luteimonas</taxon>
    </lineage>
</organism>
<gene>
    <name evidence="3" type="ORF">ACFONC_15235</name>
</gene>
<comment type="caution">
    <text evidence="3">The sequence shown here is derived from an EMBL/GenBank/DDBJ whole genome shotgun (WGS) entry which is preliminary data.</text>
</comment>
<dbReference type="PANTHER" id="PTHR37423:SF2">
    <property type="entry name" value="MEMBRANE-BOUND LYTIC MUREIN TRANSGLYCOSYLASE C"/>
    <property type="match status" value="1"/>
</dbReference>
<dbReference type="EMBL" id="JBHRYA010000012">
    <property type="protein sequence ID" value="MFC3717504.1"/>
    <property type="molecule type" value="Genomic_DNA"/>
</dbReference>
<proteinExistence type="inferred from homology"/>
<feature type="domain" description="LysM" evidence="2">
    <location>
        <begin position="471"/>
        <end position="516"/>
    </location>
</feature>
<comment type="similarity">
    <text evidence="1">Belongs to the transglycosylase Slt family.</text>
</comment>
<dbReference type="InterPro" id="IPR036779">
    <property type="entry name" value="LysM_dom_sf"/>
</dbReference>
<sequence>MHALVVTLARWAALVAVVSLSLLPFDAAALSRRDAAAVEALNQRMAAAEQRYREALVKIGNAEPGAVDESNAAIEDMEDVVAACLKQKGCQVNDQVAVFKRLLKLGADAEAGLGEDWDDGDPLDADPDHVGEADLAADVPEAARAAALLDDSHRFDEMVQYNPAVQAGIRRWLTDMRPSLMDSYENYEYLRQTMWPSFERAGLPEALLFGIMAKESNGKAHATSRAGAAGPMQFMYATGKRFGLGPDGTGFDTRYDPHASAEAAAAYLNERLGQLNNSIEMSLAAYNGGEGRARRVYEGSNGRGFWNADIYNQFPAETRDYVPMVIAAAWLFLHPKQYGLHFPRVQTRPALLELEKPASIYELTICLGNGRTRDGYMRALRNLNPRYQADSWLPAGTTLRATTRIASLYKHYCVGGARAELAQQLVMSDPAAAIVHAGDAGPATGSPTVTAMVPGPTTIATGVATPARKPREHHVERGDTLVSISRRYSCDTKVLAKANNLKAPRYAIRQGQRLKLEGCTK</sequence>
<protein>
    <submittedName>
        <fullName evidence="3">Transglycosylase SLT domain-containing protein</fullName>
    </submittedName>
</protein>
<reference evidence="4" key="1">
    <citation type="journal article" date="2019" name="Int. J. Syst. Evol. Microbiol.">
        <title>The Global Catalogue of Microorganisms (GCM) 10K type strain sequencing project: providing services to taxonomists for standard genome sequencing and annotation.</title>
        <authorList>
            <consortium name="The Broad Institute Genomics Platform"/>
            <consortium name="The Broad Institute Genome Sequencing Center for Infectious Disease"/>
            <person name="Wu L."/>
            <person name="Ma J."/>
        </authorList>
    </citation>
    <scope>NUCLEOTIDE SEQUENCE [LARGE SCALE GENOMIC DNA]</scope>
    <source>
        <strain evidence="4">KCTC 42441</strain>
    </source>
</reference>
<dbReference type="CDD" id="cd00118">
    <property type="entry name" value="LysM"/>
    <property type="match status" value="1"/>
</dbReference>
<dbReference type="Gene3D" id="1.10.530.10">
    <property type="match status" value="1"/>
</dbReference>
<evidence type="ECO:0000313" key="3">
    <source>
        <dbReference type="EMBL" id="MFC3717504.1"/>
    </source>
</evidence>
<dbReference type="InterPro" id="IPR023346">
    <property type="entry name" value="Lysozyme-like_dom_sf"/>
</dbReference>
<dbReference type="PROSITE" id="PS51782">
    <property type="entry name" value="LYSM"/>
    <property type="match status" value="1"/>
</dbReference>